<protein>
    <recommendedName>
        <fullName evidence="14">N-acetyltransferase ESCO2</fullName>
    </recommendedName>
</protein>
<evidence type="ECO:0000313" key="12">
    <source>
        <dbReference type="EMBL" id="KAK1264220.1"/>
    </source>
</evidence>
<dbReference type="Pfam" id="PF13880">
    <property type="entry name" value="Acetyltransf_13"/>
    <property type="match status" value="1"/>
</dbReference>
<keyword evidence="7" id="KW-0539">Nucleus</keyword>
<dbReference type="Proteomes" id="UP001179952">
    <property type="component" value="Unassembled WGS sequence"/>
</dbReference>
<keyword evidence="9" id="KW-0012">Acyltransferase</keyword>
<keyword evidence="6" id="KW-0862">Zinc</keyword>
<dbReference type="InterPro" id="IPR028005">
    <property type="entry name" value="AcTrfase_ESCO_Znf_dom"/>
</dbReference>
<dbReference type="Pfam" id="PF13878">
    <property type="entry name" value="zf-C2H2_3"/>
    <property type="match status" value="1"/>
</dbReference>
<feature type="domain" description="N-acetyltransferase ESCO zinc-finger" evidence="10">
    <location>
        <begin position="57"/>
        <end position="96"/>
    </location>
</feature>
<dbReference type="GO" id="GO:0008270">
    <property type="term" value="F:zinc ion binding"/>
    <property type="evidence" value="ECO:0007669"/>
    <property type="project" value="UniProtKB-KW"/>
</dbReference>
<evidence type="ECO:0008006" key="14">
    <source>
        <dbReference type="Google" id="ProtNLM"/>
    </source>
</evidence>
<evidence type="ECO:0000256" key="3">
    <source>
        <dbReference type="ARBA" id="ARBA00022679"/>
    </source>
</evidence>
<dbReference type="PANTHER" id="PTHR45884:SF2">
    <property type="entry name" value="N-ACETYLTRANSFERASE ECO"/>
    <property type="match status" value="1"/>
</dbReference>
<dbReference type="PANTHER" id="PTHR45884">
    <property type="entry name" value="N-ACETYLTRANSFERASE ECO"/>
    <property type="match status" value="1"/>
</dbReference>
<feature type="domain" description="N-acetyltransferase ESCO acetyl-transferase" evidence="11">
    <location>
        <begin position="191"/>
        <end position="259"/>
    </location>
</feature>
<comment type="caution">
    <text evidence="12">The sequence shown here is derived from an EMBL/GenBank/DDBJ whole genome shotgun (WGS) entry which is preliminary data.</text>
</comment>
<comment type="subcellular location">
    <subcellularLocation>
        <location evidence="1">Nucleus</location>
    </subcellularLocation>
</comment>
<evidence type="ECO:0000256" key="8">
    <source>
        <dbReference type="ARBA" id="ARBA00023306"/>
    </source>
</evidence>
<evidence type="ECO:0000259" key="11">
    <source>
        <dbReference type="Pfam" id="PF13880"/>
    </source>
</evidence>
<gene>
    <name evidence="12" type="ORF">QJS04_geneDACA008590</name>
</gene>
<keyword evidence="13" id="KW-1185">Reference proteome</keyword>
<reference evidence="12" key="1">
    <citation type="journal article" date="2023" name="Nat. Commun.">
        <title>Diploid and tetraploid genomes of Acorus and the evolution of monocots.</title>
        <authorList>
            <person name="Ma L."/>
            <person name="Liu K.W."/>
            <person name="Li Z."/>
            <person name="Hsiao Y.Y."/>
            <person name="Qi Y."/>
            <person name="Fu T."/>
            <person name="Tang G.D."/>
            <person name="Zhang D."/>
            <person name="Sun W.H."/>
            <person name="Liu D.K."/>
            <person name="Li Y."/>
            <person name="Chen G.Z."/>
            <person name="Liu X.D."/>
            <person name="Liao X.Y."/>
            <person name="Jiang Y.T."/>
            <person name="Yu X."/>
            <person name="Hao Y."/>
            <person name="Huang J."/>
            <person name="Zhao X.W."/>
            <person name="Ke S."/>
            <person name="Chen Y.Y."/>
            <person name="Wu W.L."/>
            <person name="Hsu J.L."/>
            <person name="Lin Y.F."/>
            <person name="Huang M.D."/>
            <person name="Li C.Y."/>
            <person name="Huang L."/>
            <person name="Wang Z.W."/>
            <person name="Zhao X."/>
            <person name="Zhong W.Y."/>
            <person name="Peng D.H."/>
            <person name="Ahmad S."/>
            <person name="Lan S."/>
            <person name="Zhang J.S."/>
            <person name="Tsai W.C."/>
            <person name="Van de Peer Y."/>
            <person name="Liu Z.J."/>
        </authorList>
    </citation>
    <scope>NUCLEOTIDE SEQUENCE</scope>
    <source>
        <strain evidence="12">SCP</strain>
    </source>
</reference>
<keyword evidence="4" id="KW-0479">Metal-binding</keyword>
<proteinExistence type="inferred from homology"/>
<sequence>MQKKINSFFKPSMAAAAANPDRTHDTKENVNSISELGENRRNSSSARTLNKKRSYAQYHLEFGQSDFLLHECAECGLRYARGEEGDEKVHRAFHANYVRGIQFKGWLNEKVVSSASLGDDGGRIVLVEHGFSAAQRRKVQEVAKMVEAELSLSEGWLLHEQCKREVVKRAPVAEANDVDYSGAILCEESSVPAKCGVRAIWVISSSRRKRIATRLLDAARNSFCMDYVLQPSECAFSEPTSAGRAFAIKYYGTKSFLVYKAEDS</sequence>
<evidence type="ECO:0000313" key="13">
    <source>
        <dbReference type="Proteomes" id="UP001179952"/>
    </source>
</evidence>
<reference evidence="12" key="2">
    <citation type="submission" date="2023-06" db="EMBL/GenBank/DDBJ databases">
        <authorList>
            <person name="Ma L."/>
            <person name="Liu K.-W."/>
            <person name="Li Z."/>
            <person name="Hsiao Y.-Y."/>
            <person name="Qi Y."/>
            <person name="Fu T."/>
            <person name="Tang G."/>
            <person name="Zhang D."/>
            <person name="Sun W.-H."/>
            <person name="Liu D.-K."/>
            <person name="Li Y."/>
            <person name="Chen G.-Z."/>
            <person name="Liu X.-D."/>
            <person name="Liao X.-Y."/>
            <person name="Jiang Y.-T."/>
            <person name="Yu X."/>
            <person name="Hao Y."/>
            <person name="Huang J."/>
            <person name="Zhao X.-W."/>
            <person name="Ke S."/>
            <person name="Chen Y.-Y."/>
            <person name="Wu W.-L."/>
            <person name="Hsu J.-L."/>
            <person name="Lin Y.-F."/>
            <person name="Huang M.-D."/>
            <person name="Li C.-Y."/>
            <person name="Huang L."/>
            <person name="Wang Z.-W."/>
            <person name="Zhao X."/>
            <person name="Zhong W.-Y."/>
            <person name="Peng D.-H."/>
            <person name="Ahmad S."/>
            <person name="Lan S."/>
            <person name="Zhang J.-S."/>
            <person name="Tsai W.-C."/>
            <person name="Van De Peer Y."/>
            <person name="Liu Z.-J."/>
        </authorList>
    </citation>
    <scope>NUCLEOTIDE SEQUENCE</scope>
    <source>
        <strain evidence="12">SCP</strain>
        <tissue evidence="12">Leaves</tissue>
    </source>
</reference>
<keyword evidence="8" id="KW-0131">Cell cycle</keyword>
<organism evidence="12 13">
    <name type="scientific">Acorus gramineus</name>
    <name type="common">Dwarf sweet flag</name>
    <dbReference type="NCBI Taxonomy" id="55184"/>
    <lineage>
        <taxon>Eukaryota</taxon>
        <taxon>Viridiplantae</taxon>
        <taxon>Streptophyta</taxon>
        <taxon>Embryophyta</taxon>
        <taxon>Tracheophyta</taxon>
        <taxon>Spermatophyta</taxon>
        <taxon>Magnoliopsida</taxon>
        <taxon>Liliopsida</taxon>
        <taxon>Acoraceae</taxon>
        <taxon>Acorus</taxon>
    </lineage>
</organism>
<dbReference type="GO" id="GO:0061733">
    <property type="term" value="F:protein-lysine-acetyltransferase activity"/>
    <property type="evidence" value="ECO:0007669"/>
    <property type="project" value="TreeGrafter"/>
</dbReference>
<evidence type="ECO:0000256" key="5">
    <source>
        <dbReference type="ARBA" id="ARBA00022771"/>
    </source>
</evidence>
<accession>A0AAV9AJS6</accession>
<evidence type="ECO:0000256" key="7">
    <source>
        <dbReference type="ARBA" id="ARBA00023242"/>
    </source>
</evidence>
<name>A0AAV9AJS6_ACOGR</name>
<evidence type="ECO:0000256" key="6">
    <source>
        <dbReference type="ARBA" id="ARBA00022833"/>
    </source>
</evidence>
<evidence type="ECO:0000256" key="2">
    <source>
        <dbReference type="ARBA" id="ARBA00005816"/>
    </source>
</evidence>
<comment type="similarity">
    <text evidence="2">Belongs to the acetyltransferase family. ECO subfamily.</text>
</comment>
<dbReference type="GO" id="GO:0000785">
    <property type="term" value="C:chromatin"/>
    <property type="evidence" value="ECO:0007669"/>
    <property type="project" value="TreeGrafter"/>
</dbReference>
<dbReference type="EMBL" id="JAUJYN010000009">
    <property type="protein sequence ID" value="KAK1264220.1"/>
    <property type="molecule type" value="Genomic_DNA"/>
</dbReference>
<dbReference type="GO" id="GO:0005634">
    <property type="term" value="C:nucleus"/>
    <property type="evidence" value="ECO:0007669"/>
    <property type="project" value="UniProtKB-SubCell"/>
</dbReference>
<keyword evidence="3" id="KW-0808">Transferase</keyword>
<evidence type="ECO:0000256" key="4">
    <source>
        <dbReference type="ARBA" id="ARBA00022723"/>
    </source>
</evidence>
<dbReference type="InterPro" id="IPR028009">
    <property type="entry name" value="ESCO_Acetyltransf_dom"/>
</dbReference>
<keyword evidence="5" id="KW-0863">Zinc-finger</keyword>
<evidence type="ECO:0000259" key="10">
    <source>
        <dbReference type="Pfam" id="PF13878"/>
    </source>
</evidence>
<evidence type="ECO:0000256" key="1">
    <source>
        <dbReference type="ARBA" id="ARBA00004123"/>
    </source>
</evidence>
<dbReference type="GO" id="GO:0007064">
    <property type="term" value="P:mitotic sister chromatid cohesion"/>
    <property type="evidence" value="ECO:0007669"/>
    <property type="project" value="TreeGrafter"/>
</dbReference>
<dbReference type="AlphaFoldDB" id="A0AAV9AJS6"/>
<evidence type="ECO:0000256" key="9">
    <source>
        <dbReference type="ARBA" id="ARBA00023315"/>
    </source>
</evidence>